<proteinExistence type="predicted"/>
<dbReference type="AlphaFoldDB" id="A0A9P9KF74"/>
<name>A0A9P9KF74_FUSRE</name>
<evidence type="ECO:0000256" key="1">
    <source>
        <dbReference type="SAM" id="MobiDB-lite"/>
    </source>
</evidence>
<dbReference type="GeneID" id="70219875"/>
<dbReference type="Proteomes" id="UP000720189">
    <property type="component" value="Unassembled WGS sequence"/>
</dbReference>
<reference evidence="2" key="1">
    <citation type="journal article" date="2021" name="Nat. Commun.">
        <title>Genetic determinants of endophytism in the Arabidopsis root mycobiome.</title>
        <authorList>
            <person name="Mesny F."/>
            <person name="Miyauchi S."/>
            <person name="Thiergart T."/>
            <person name="Pickel B."/>
            <person name="Atanasova L."/>
            <person name="Karlsson M."/>
            <person name="Huettel B."/>
            <person name="Barry K.W."/>
            <person name="Haridas S."/>
            <person name="Chen C."/>
            <person name="Bauer D."/>
            <person name="Andreopoulos W."/>
            <person name="Pangilinan J."/>
            <person name="LaButti K."/>
            <person name="Riley R."/>
            <person name="Lipzen A."/>
            <person name="Clum A."/>
            <person name="Drula E."/>
            <person name="Henrissat B."/>
            <person name="Kohler A."/>
            <person name="Grigoriev I.V."/>
            <person name="Martin F.M."/>
            <person name="Hacquard S."/>
        </authorList>
    </citation>
    <scope>NUCLEOTIDE SEQUENCE</scope>
    <source>
        <strain evidence="2">MPI-CAGE-AT-0023</strain>
    </source>
</reference>
<sequence>MSEFSRRSNREESSSTSNSAEQVDELPKLDGIDFRSSWSVPVSVDISGKRLLGHVNNPVIEDAAIPREIIADELRSTRFLATLERPIRIGTHDKLPAYHLCLSLSFQNMQLSSGGRIRQASIAITFEDAPLNTSMEDFSDDSDSDDIYPPAILEIHPKLYEGPVSIVNVEVSTELSLSASGLASVSPGGKASQKKSWEQEGRLLVHGSTLGSPVKHKVVWRVSENPISKLGIPKEMRLPFIVRPQNGRRFLAKLVLHASYGIWRGPLASMVPIVGKSDDPIYFDPTTLERMARQRECSRFDGKIVAEEVGDLAQCDLSKHSSFPLEEQP</sequence>
<accession>A0A9P9KF74</accession>
<dbReference type="OrthoDB" id="3561723at2759"/>
<dbReference type="EMBL" id="JAGMUX010000006">
    <property type="protein sequence ID" value="KAH7255071.1"/>
    <property type="molecule type" value="Genomic_DNA"/>
</dbReference>
<feature type="region of interest" description="Disordered" evidence="1">
    <location>
        <begin position="1"/>
        <end position="23"/>
    </location>
</feature>
<evidence type="ECO:0000313" key="2">
    <source>
        <dbReference type="EMBL" id="KAH7255071.1"/>
    </source>
</evidence>
<comment type="caution">
    <text evidence="2">The sequence shown here is derived from an EMBL/GenBank/DDBJ whole genome shotgun (WGS) entry which is preliminary data.</text>
</comment>
<feature type="compositionally biased region" description="Basic and acidic residues" evidence="1">
    <location>
        <begin position="1"/>
        <end position="13"/>
    </location>
</feature>
<organism evidence="2 3">
    <name type="scientific">Fusarium redolens</name>
    <dbReference type="NCBI Taxonomy" id="48865"/>
    <lineage>
        <taxon>Eukaryota</taxon>
        <taxon>Fungi</taxon>
        <taxon>Dikarya</taxon>
        <taxon>Ascomycota</taxon>
        <taxon>Pezizomycotina</taxon>
        <taxon>Sordariomycetes</taxon>
        <taxon>Hypocreomycetidae</taxon>
        <taxon>Hypocreales</taxon>
        <taxon>Nectriaceae</taxon>
        <taxon>Fusarium</taxon>
        <taxon>Fusarium redolens species complex</taxon>
    </lineage>
</organism>
<evidence type="ECO:0000313" key="3">
    <source>
        <dbReference type="Proteomes" id="UP000720189"/>
    </source>
</evidence>
<protein>
    <submittedName>
        <fullName evidence="2">Uncharacterized protein</fullName>
    </submittedName>
</protein>
<dbReference type="RefSeq" id="XP_046050640.1">
    <property type="nucleotide sequence ID" value="XM_046189921.1"/>
</dbReference>
<gene>
    <name evidence="2" type="ORF">BKA55DRAFT_537489</name>
</gene>
<keyword evidence="3" id="KW-1185">Reference proteome</keyword>